<feature type="region of interest" description="Disordered" evidence="1">
    <location>
        <begin position="1"/>
        <end position="44"/>
    </location>
</feature>
<keyword evidence="3" id="KW-1185">Reference proteome</keyword>
<accession>A0A2G5C732</accession>
<dbReference type="Proteomes" id="UP000230069">
    <property type="component" value="Unassembled WGS sequence"/>
</dbReference>
<organism evidence="2 3">
    <name type="scientific">Aquilegia coerulea</name>
    <name type="common">Rocky mountain columbine</name>
    <dbReference type="NCBI Taxonomy" id="218851"/>
    <lineage>
        <taxon>Eukaryota</taxon>
        <taxon>Viridiplantae</taxon>
        <taxon>Streptophyta</taxon>
        <taxon>Embryophyta</taxon>
        <taxon>Tracheophyta</taxon>
        <taxon>Spermatophyta</taxon>
        <taxon>Magnoliopsida</taxon>
        <taxon>Ranunculales</taxon>
        <taxon>Ranunculaceae</taxon>
        <taxon>Thalictroideae</taxon>
        <taxon>Aquilegia</taxon>
    </lineage>
</organism>
<reference evidence="2 3" key="1">
    <citation type="submission" date="2017-09" db="EMBL/GenBank/DDBJ databases">
        <title>WGS assembly of Aquilegia coerulea Goldsmith.</title>
        <authorList>
            <person name="Hodges S."/>
            <person name="Kramer E."/>
            <person name="Nordborg M."/>
            <person name="Tomkins J."/>
            <person name="Borevitz J."/>
            <person name="Derieg N."/>
            <person name="Yan J."/>
            <person name="Mihaltcheva S."/>
            <person name="Hayes R.D."/>
            <person name="Rokhsar D."/>
        </authorList>
    </citation>
    <scope>NUCLEOTIDE SEQUENCE [LARGE SCALE GENOMIC DNA]</scope>
    <source>
        <strain evidence="3">cv. Goldsmith</strain>
    </source>
</reference>
<feature type="compositionally biased region" description="Low complexity" evidence="1">
    <location>
        <begin position="30"/>
        <end position="40"/>
    </location>
</feature>
<dbReference type="EMBL" id="KZ305100">
    <property type="protein sequence ID" value="PIA27102.1"/>
    <property type="molecule type" value="Genomic_DNA"/>
</dbReference>
<gene>
    <name evidence="2" type="ORF">AQUCO_08300062v1</name>
</gene>
<name>A0A2G5C732_AQUCA</name>
<dbReference type="AlphaFoldDB" id="A0A2G5C732"/>
<dbReference type="InParanoid" id="A0A2G5C732"/>
<evidence type="ECO:0000313" key="3">
    <source>
        <dbReference type="Proteomes" id="UP000230069"/>
    </source>
</evidence>
<protein>
    <submittedName>
        <fullName evidence="2">Uncharacterized protein</fullName>
    </submittedName>
</protein>
<sequence length="76" mass="8579">MHASRLHKPTPSRVKVADLESFPQTIPIRNSNNSANSWQSSKRHKPFSIVPRVTPQSSLLFNHSSSSRSLLSLRRS</sequence>
<feature type="compositionally biased region" description="Basic residues" evidence="1">
    <location>
        <begin position="1"/>
        <end position="10"/>
    </location>
</feature>
<evidence type="ECO:0000256" key="1">
    <source>
        <dbReference type="SAM" id="MobiDB-lite"/>
    </source>
</evidence>
<proteinExistence type="predicted"/>
<evidence type="ECO:0000313" key="2">
    <source>
        <dbReference type="EMBL" id="PIA27102.1"/>
    </source>
</evidence>